<dbReference type="AlphaFoldDB" id="A0A9P8TKQ1"/>
<name>A0A9P8TKQ1_WICPI</name>
<proteinExistence type="predicted"/>
<gene>
    <name evidence="1" type="ORF">WICPIJ_006696</name>
</gene>
<dbReference type="Proteomes" id="UP000774326">
    <property type="component" value="Unassembled WGS sequence"/>
</dbReference>
<keyword evidence="2" id="KW-1185">Reference proteome</keyword>
<evidence type="ECO:0000313" key="1">
    <source>
        <dbReference type="EMBL" id="KAH3682324.1"/>
    </source>
</evidence>
<reference evidence="1" key="2">
    <citation type="submission" date="2021-01" db="EMBL/GenBank/DDBJ databases">
        <authorList>
            <person name="Schikora-Tamarit M.A."/>
        </authorList>
    </citation>
    <scope>NUCLEOTIDE SEQUENCE</scope>
    <source>
        <strain evidence="1">CBS2887</strain>
    </source>
</reference>
<sequence length="119" mass="13342">MAVETKKQIVKCIGDELGEHQTHPVGHGNLVKEPQRLRGQAWWLFLVSDFLHCEDLGLSLERLDEEVVVVDEELVEEVAVEKVALGGLFKTFAAEEDWVGRVIDGRFADVVNFSDSIIP</sequence>
<comment type="caution">
    <text evidence="1">The sequence shown here is derived from an EMBL/GenBank/DDBJ whole genome shotgun (WGS) entry which is preliminary data.</text>
</comment>
<accession>A0A9P8TKQ1</accession>
<evidence type="ECO:0000313" key="2">
    <source>
        <dbReference type="Proteomes" id="UP000774326"/>
    </source>
</evidence>
<organism evidence="1 2">
    <name type="scientific">Wickerhamomyces pijperi</name>
    <name type="common">Yeast</name>
    <name type="synonym">Pichia pijperi</name>
    <dbReference type="NCBI Taxonomy" id="599730"/>
    <lineage>
        <taxon>Eukaryota</taxon>
        <taxon>Fungi</taxon>
        <taxon>Dikarya</taxon>
        <taxon>Ascomycota</taxon>
        <taxon>Saccharomycotina</taxon>
        <taxon>Saccharomycetes</taxon>
        <taxon>Phaffomycetales</taxon>
        <taxon>Wickerhamomycetaceae</taxon>
        <taxon>Wickerhamomyces</taxon>
    </lineage>
</organism>
<protein>
    <submittedName>
        <fullName evidence="1">Uncharacterized protein</fullName>
    </submittedName>
</protein>
<reference evidence="1" key="1">
    <citation type="journal article" date="2021" name="Open Biol.">
        <title>Shared evolutionary footprints suggest mitochondrial oxidative damage underlies multiple complex I losses in fungi.</title>
        <authorList>
            <person name="Schikora-Tamarit M.A."/>
            <person name="Marcet-Houben M."/>
            <person name="Nosek J."/>
            <person name="Gabaldon T."/>
        </authorList>
    </citation>
    <scope>NUCLEOTIDE SEQUENCE</scope>
    <source>
        <strain evidence="1">CBS2887</strain>
    </source>
</reference>
<dbReference type="EMBL" id="JAEUBG010003778">
    <property type="protein sequence ID" value="KAH3682324.1"/>
    <property type="molecule type" value="Genomic_DNA"/>
</dbReference>